<dbReference type="GeneID" id="755573"/>
<sequence length="746" mass="84697">MSTDAGKKRCQPEWEPPSGAQKAQLRHFNSLTRQKELFVPQEGKRVSWYSCGPTVYDAAHMGHARSYISFDILRRVMTKYFNYDVTYVMNITDVDDKIIKRARTNYLYDQYLSNTTSVEQVLADVRQALEPYQAKMNKEASADKKDMLMKIINKVREALAKCEAAKSEELKQVLLTEAKDPLAEMLDAQKGCDVSDKSIFSVLPQHWEAEFHSDMNALNVLPADVLTRVSEYVPEVIDYVQKIIDRGFGYESNGSVYFTTSKFDNDDSHHYAKLVPEAYGDQAALAEGEGDLSISPDQLQEKQSANDFALWKNSKPGEPEWESPWGMGRPGWHIECSAMASSILGESMDIHTGGADLKFPHHDNELAQAEAHYGNDDWVRYFLHSGHLTIQGCKMSKSLKNFITIKQALETYSSRQIRLVFLLHSWKDTLDYSTATMECAVQYEKMINEFFLNVKDIIHNSPREGCEAFHKWTTLEIRLNKQYLECQEKVHSTLCDSIDTKSALDAIRAVVNQCNVYIQERRGAKDSPNAFLLGSIAKYITKMFKIFGAIEGEEPLGFPVGGASESGNVEQTVLPYLKVLAEFRQTIRQKARILQATEILQLCDALRDEVLPDLGVRLEDREGENSVVKLVGRDVLMKERELAKQQAEEKRKKKEEAKKREQEKQAAKEAQGRIPPQEMFRKETNKYSAFDDRGLPTHDAEGKPMSGKQLKKLSKLYQAQEKLYAQFNQNTQVCQGAGEGATEGTQ</sequence>
<feature type="compositionally biased region" description="Basic and acidic residues" evidence="12">
    <location>
        <begin position="644"/>
        <end position="671"/>
    </location>
</feature>
<accession>A0A7M7P8Q7</accession>
<dbReference type="GO" id="GO:0005524">
    <property type="term" value="F:ATP binding"/>
    <property type="evidence" value="ECO:0000318"/>
    <property type="project" value="GO_Central"/>
</dbReference>
<feature type="domain" description="tRNA synthetases class I catalytic" evidence="13">
    <location>
        <begin position="38"/>
        <end position="440"/>
    </location>
</feature>
<dbReference type="EnsemblMetazoa" id="XM_030989663">
    <property type="protein sequence ID" value="XP_030845523"/>
    <property type="gene ID" value="LOC755573"/>
</dbReference>
<dbReference type="CTD" id="833"/>
<comment type="cofactor">
    <cofactor evidence="1">
        <name>Zn(2+)</name>
        <dbReference type="ChEBI" id="CHEBI:29105"/>
    </cofactor>
</comment>
<dbReference type="InterPro" id="IPR015803">
    <property type="entry name" value="Cys-tRNA-ligase"/>
</dbReference>
<dbReference type="PANTHER" id="PTHR10890">
    <property type="entry name" value="CYSTEINYL-TRNA SYNTHETASE"/>
    <property type="match status" value="1"/>
</dbReference>
<keyword evidence="4" id="KW-0479">Metal-binding</keyword>
<dbReference type="AlphaFoldDB" id="A0A7M7P8Q7"/>
<evidence type="ECO:0000313" key="14">
    <source>
        <dbReference type="EnsemblMetazoa" id="XP_030845523"/>
    </source>
</evidence>
<dbReference type="FunCoup" id="A0A7M7P8Q7">
    <property type="interactions" value="1716"/>
</dbReference>
<dbReference type="RefSeq" id="XP_030845523.1">
    <property type="nucleotide sequence ID" value="XM_030989663.1"/>
</dbReference>
<keyword evidence="8" id="KW-0648">Protein biosynthesis</keyword>
<keyword evidence="6" id="KW-0862">Zinc</keyword>
<feature type="region of interest" description="Disordered" evidence="12">
    <location>
        <begin position="644"/>
        <end position="709"/>
    </location>
</feature>
<dbReference type="EC" id="6.1.1.16" evidence="2"/>
<evidence type="ECO:0000256" key="12">
    <source>
        <dbReference type="SAM" id="MobiDB-lite"/>
    </source>
</evidence>
<organism evidence="14 15">
    <name type="scientific">Strongylocentrotus purpuratus</name>
    <name type="common">Purple sea urchin</name>
    <dbReference type="NCBI Taxonomy" id="7668"/>
    <lineage>
        <taxon>Eukaryota</taxon>
        <taxon>Metazoa</taxon>
        <taxon>Echinodermata</taxon>
        <taxon>Eleutherozoa</taxon>
        <taxon>Echinozoa</taxon>
        <taxon>Echinoidea</taxon>
        <taxon>Euechinoidea</taxon>
        <taxon>Echinacea</taxon>
        <taxon>Camarodonta</taxon>
        <taxon>Echinidea</taxon>
        <taxon>Strongylocentrotidae</taxon>
        <taxon>Strongylocentrotus</taxon>
    </lineage>
</organism>
<name>A0A7M7P8Q7_STRPU</name>
<evidence type="ECO:0000256" key="5">
    <source>
        <dbReference type="ARBA" id="ARBA00022741"/>
    </source>
</evidence>
<dbReference type="SUPFAM" id="SSF47323">
    <property type="entry name" value="Anticodon-binding domain of a subclass of class I aminoacyl-tRNA synthetases"/>
    <property type="match status" value="1"/>
</dbReference>
<dbReference type="GO" id="GO:0004817">
    <property type="term" value="F:cysteine-tRNA ligase activity"/>
    <property type="evidence" value="ECO:0000318"/>
    <property type="project" value="GO_Central"/>
</dbReference>
<dbReference type="NCBIfam" id="TIGR00435">
    <property type="entry name" value="cysS"/>
    <property type="match status" value="1"/>
</dbReference>
<reference evidence="14" key="2">
    <citation type="submission" date="2021-01" db="UniProtKB">
        <authorList>
            <consortium name="EnsemblMetazoa"/>
        </authorList>
    </citation>
    <scope>IDENTIFICATION</scope>
</reference>
<feature type="compositionally biased region" description="Basic and acidic residues" evidence="12">
    <location>
        <begin position="679"/>
        <end position="702"/>
    </location>
</feature>
<evidence type="ECO:0000256" key="11">
    <source>
        <dbReference type="ARBA" id="ARBA00039362"/>
    </source>
</evidence>
<dbReference type="OMA" id="FHNDMKS"/>
<dbReference type="GO" id="GO:0005737">
    <property type="term" value="C:cytoplasm"/>
    <property type="evidence" value="ECO:0000318"/>
    <property type="project" value="GO_Central"/>
</dbReference>
<protein>
    <recommendedName>
        <fullName evidence="11">Cysteine--tRNA ligase, cytoplasmic</fullName>
        <ecNumber evidence="2">6.1.1.16</ecNumber>
    </recommendedName>
    <alternativeName>
        <fullName evidence="10">Cysteinyl-tRNA synthetase</fullName>
    </alternativeName>
</protein>
<dbReference type="InterPro" id="IPR024909">
    <property type="entry name" value="Cys-tRNA/MSH_ligase"/>
</dbReference>
<keyword evidence="9" id="KW-0030">Aminoacyl-tRNA synthetase</keyword>
<dbReference type="PRINTS" id="PR00983">
    <property type="entry name" value="TRNASYNTHCYS"/>
</dbReference>
<dbReference type="SUPFAM" id="SSF52374">
    <property type="entry name" value="Nucleotidylyl transferase"/>
    <property type="match status" value="1"/>
</dbReference>
<keyword evidence="15" id="KW-1185">Reference proteome</keyword>
<dbReference type="InParanoid" id="A0A7M7P8Q7"/>
<dbReference type="Gene3D" id="3.40.50.620">
    <property type="entry name" value="HUPs"/>
    <property type="match status" value="1"/>
</dbReference>
<keyword evidence="7" id="KW-0067">ATP-binding</keyword>
<dbReference type="InterPro" id="IPR014729">
    <property type="entry name" value="Rossmann-like_a/b/a_fold"/>
</dbReference>
<dbReference type="PANTHER" id="PTHR10890:SF3">
    <property type="entry name" value="CYSTEINE--TRNA LIGASE, CYTOPLASMIC"/>
    <property type="match status" value="1"/>
</dbReference>
<evidence type="ECO:0000256" key="10">
    <source>
        <dbReference type="ARBA" id="ARBA00031499"/>
    </source>
</evidence>
<dbReference type="InterPro" id="IPR009080">
    <property type="entry name" value="tRNAsynth_Ia_anticodon-bd"/>
</dbReference>
<evidence type="ECO:0000256" key="1">
    <source>
        <dbReference type="ARBA" id="ARBA00001947"/>
    </source>
</evidence>
<evidence type="ECO:0000256" key="9">
    <source>
        <dbReference type="ARBA" id="ARBA00023146"/>
    </source>
</evidence>
<dbReference type="GO" id="GO:0046872">
    <property type="term" value="F:metal ion binding"/>
    <property type="evidence" value="ECO:0007669"/>
    <property type="project" value="UniProtKB-KW"/>
</dbReference>
<evidence type="ECO:0000256" key="2">
    <source>
        <dbReference type="ARBA" id="ARBA00012832"/>
    </source>
</evidence>
<dbReference type="KEGG" id="spu:755573"/>
<dbReference type="Pfam" id="PF01406">
    <property type="entry name" value="tRNA-synt_1e"/>
    <property type="match status" value="1"/>
</dbReference>
<evidence type="ECO:0000256" key="4">
    <source>
        <dbReference type="ARBA" id="ARBA00022723"/>
    </source>
</evidence>
<dbReference type="GO" id="GO:0006423">
    <property type="term" value="P:cysteinyl-tRNA aminoacylation"/>
    <property type="evidence" value="ECO:0000318"/>
    <property type="project" value="GO_Central"/>
</dbReference>
<keyword evidence="5" id="KW-0547">Nucleotide-binding</keyword>
<evidence type="ECO:0000256" key="3">
    <source>
        <dbReference type="ARBA" id="ARBA00022598"/>
    </source>
</evidence>
<dbReference type="CDD" id="cd00672">
    <property type="entry name" value="CysRS_core"/>
    <property type="match status" value="1"/>
</dbReference>
<proteinExistence type="inferred from homology"/>
<evidence type="ECO:0000259" key="13">
    <source>
        <dbReference type="Pfam" id="PF01406"/>
    </source>
</evidence>
<evidence type="ECO:0000313" key="15">
    <source>
        <dbReference type="Proteomes" id="UP000007110"/>
    </source>
</evidence>
<dbReference type="Proteomes" id="UP000007110">
    <property type="component" value="Unassembled WGS sequence"/>
</dbReference>
<evidence type="ECO:0000256" key="6">
    <source>
        <dbReference type="ARBA" id="ARBA00022833"/>
    </source>
</evidence>
<keyword evidence="3" id="KW-0436">Ligase</keyword>
<dbReference type="HAMAP" id="MF_00041">
    <property type="entry name" value="Cys_tRNA_synth"/>
    <property type="match status" value="1"/>
</dbReference>
<evidence type="ECO:0000256" key="7">
    <source>
        <dbReference type="ARBA" id="ARBA00022840"/>
    </source>
</evidence>
<reference evidence="15" key="1">
    <citation type="submission" date="2015-02" db="EMBL/GenBank/DDBJ databases">
        <title>Genome sequencing for Strongylocentrotus purpuratus.</title>
        <authorList>
            <person name="Murali S."/>
            <person name="Liu Y."/>
            <person name="Vee V."/>
            <person name="English A."/>
            <person name="Wang M."/>
            <person name="Skinner E."/>
            <person name="Han Y."/>
            <person name="Muzny D.M."/>
            <person name="Worley K.C."/>
            <person name="Gibbs R.A."/>
        </authorList>
    </citation>
    <scope>NUCLEOTIDE SEQUENCE</scope>
</reference>
<dbReference type="OrthoDB" id="438179at2759"/>
<dbReference type="InterPro" id="IPR032678">
    <property type="entry name" value="tRNA-synt_1_cat_dom"/>
</dbReference>
<evidence type="ECO:0000256" key="8">
    <source>
        <dbReference type="ARBA" id="ARBA00022917"/>
    </source>
</evidence>